<name>A0AAE3QGF8_9BACT</name>
<dbReference type="InterPro" id="IPR011044">
    <property type="entry name" value="Quino_amine_DH_bsu"/>
</dbReference>
<gene>
    <name evidence="1" type="ORF">QNI16_00365</name>
</gene>
<dbReference type="PANTHER" id="PTHR31270">
    <property type="entry name" value="GLUTAMINYL-PEPTIDE CYCLOTRANSFERASE"/>
    <property type="match status" value="1"/>
</dbReference>
<dbReference type="Gene3D" id="2.130.10.10">
    <property type="entry name" value="YVTN repeat-like/Quinoprotein amine dehydrogenase"/>
    <property type="match status" value="1"/>
</dbReference>
<dbReference type="GO" id="GO:0016603">
    <property type="term" value="F:glutaminyl-peptide cyclotransferase activity"/>
    <property type="evidence" value="ECO:0007669"/>
    <property type="project" value="InterPro"/>
</dbReference>
<dbReference type="SUPFAM" id="SSF50969">
    <property type="entry name" value="YVTN repeat-like/Quinoprotein amine dehydrogenase"/>
    <property type="match status" value="1"/>
</dbReference>
<comment type="caution">
    <text evidence="1">The sequence shown here is derived from an EMBL/GenBank/DDBJ whole genome shotgun (WGS) entry which is preliminary data.</text>
</comment>
<evidence type="ECO:0000313" key="1">
    <source>
        <dbReference type="EMBL" id="MDJ1478912.1"/>
    </source>
</evidence>
<dbReference type="Proteomes" id="UP001241110">
    <property type="component" value="Unassembled WGS sequence"/>
</dbReference>
<dbReference type="PROSITE" id="PS51257">
    <property type="entry name" value="PROKAR_LIPOPROTEIN"/>
    <property type="match status" value="1"/>
</dbReference>
<organism evidence="1 2">
    <name type="scientific">Xanthocytophaga flava</name>
    <dbReference type="NCBI Taxonomy" id="3048013"/>
    <lineage>
        <taxon>Bacteria</taxon>
        <taxon>Pseudomonadati</taxon>
        <taxon>Bacteroidota</taxon>
        <taxon>Cytophagia</taxon>
        <taxon>Cytophagales</taxon>
        <taxon>Rhodocytophagaceae</taxon>
        <taxon>Xanthocytophaga</taxon>
    </lineage>
</organism>
<dbReference type="InterPro" id="IPR015943">
    <property type="entry name" value="WD40/YVTN_repeat-like_dom_sf"/>
</dbReference>
<evidence type="ECO:0000313" key="2">
    <source>
        <dbReference type="Proteomes" id="UP001241110"/>
    </source>
</evidence>
<protein>
    <submittedName>
        <fullName evidence="1">Glutaminyl-peptide cyclotransferase</fullName>
    </submittedName>
</protein>
<sequence length="273" mass="30475">MIRSYILWGVILVSILVGCTSETHTDEASTVTIPSGSTLNYGVLTTYPHDVTLFTEGLLMYQGKLYESTGSPSELQQTRSLIGIVNLANGKMEEKIELDRNKYFGEGIVFLNDKLYQLTYRTKIGFIYNATTFKQIGTFTFPSNEGWGFTTDSTALIMSDGSNKLTYLNPKSFKVEKVLSVTENGSPVTNLNELEFIHGFIYANVYTTNFIVKIDPDTGKVVGRLDFSSLAYDAKAKNPSALEMNGIAYNPTRNTVYITGKFWPVIYEVKINN</sequence>
<dbReference type="InterPro" id="IPR007788">
    <property type="entry name" value="QCT"/>
</dbReference>
<dbReference type="Pfam" id="PF05096">
    <property type="entry name" value="Glu_cyclase_2"/>
    <property type="match status" value="1"/>
</dbReference>
<accession>A0AAE3QGF8</accession>
<dbReference type="EMBL" id="JASJOS010000001">
    <property type="protein sequence ID" value="MDJ1478912.1"/>
    <property type="molecule type" value="Genomic_DNA"/>
</dbReference>
<reference evidence="1" key="1">
    <citation type="submission" date="2023-05" db="EMBL/GenBank/DDBJ databases">
        <authorList>
            <person name="Zhang X."/>
        </authorList>
    </citation>
    <scope>NUCLEOTIDE SEQUENCE</scope>
    <source>
        <strain evidence="1">YF14B1</strain>
    </source>
</reference>
<dbReference type="AlphaFoldDB" id="A0AAE3QGF8"/>
<proteinExistence type="predicted"/>
<dbReference type="PANTHER" id="PTHR31270:SF1">
    <property type="entry name" value="GLUTAMINYL-PEPTIDE CYCLOTRANSFERASE"/>
    <property type="match status" value="1"/>
</dbReference>
<dbReference type="RefSeq" id="WP_313974684.1">
    <property type="nucleotide sequence ID" value="NZ_JASJOS010000001.1"/>
</dbReference>